<reference evidence="1 2" key="1">
    <citation type="submission" date="2024-01" db="EMBL/GenBank/DDBJ databases">
        <title>A draft genome for a cacao thread blight-causing isolate of Paramarasmius palmivorus.</title>
        <authorList>
            <person name="Baruah I.K."/>
            <person name="Bukari Y."/>
            <person name="Amoako-Attah I."/>
            <person name="Meinhardt L.W."/>
            <person name="Bailey B.A."/>
            <person name="Cohen S.P."/>
        </authorList>
    </citation>
    <scope>NUCLEOTIDE SEQUENCE [LARGE SCALE GENOMIC DNA]</scope>
    <source>
        <strain evidence="1 2">GH-12</strain>
    </source>
</reference>
<evidence type="ECO:0000313" key="1">
    <source>
        <dbReference type="EMBL" id="KAK7051485.1"/>
    </source>
</evidence>
<keyword evidence="2" id="KW-1185">Reference proteome</keyword>
<proteinExistence type="predicted"/>
<accession>A0AAW0DHR3</accession>
<dbReference type="EMBL" id="JAYKXP010000012">
    <property type="protein sequence ID" value="KAK7051485.1"/>
    <property type="molecule type" value="Genomic_DNA"/>
</dbReference>
<comment type="caution">
    <text evidence="1">The sequence shown here is derived from an EMBL/GenBank/DDBJ whole genome shotgun (WGS) entry which is preliminary data.</text>
</comment>
<dbReference type="Proteomes" id="UP001383192">
    <property type="component" value="Unassembled WGS sequence"/>
</dbReference>
<protein>
    <submittedName>
        <fullName evidence="1">Uncharacterized protein</fullName>
    </submittedName>
</protein>
<name>A0AAW0DHR3_9AGAR</name>
<dbReference type="AlphaFoldDB" id="A0AAW0DHR3"/>
<gene>
    <name evidence="1" type="ORF">VNI00_004459</name>
</gene>
<evidence type="ECO:0000313" key="2">
    <source>
        <dbReference type="Proteomes" id="UP001383192"/>
    </source>
</evidence>
<organism evidence="1 2">
    <name type="scientific">Paramarasmius palmivorus</name>
    <dbReference type="NCBI Taxonomy" id="297713"/>
    <lineage>
        <taxon>Eukaryota</taxon>
        <taxon>Fungi</taxon>
        <taxon>Dikarya</taxon>
        <taxon>Basidiomycota</taxon>
        <taxon>Agaricomycotina</taxon>
        <taxon>Agaricomycetes</taxon>
        <taxon>Agaricomycetidae</taxon>
        <taxon>Agaricales</taxon>
        <taxon>Marasmiineae</taxon>
        <taxon>Marasmiaceae</taxon>
        <taxon>Paramarasmius</taxon>
    </lineage>
</organism>
<sequence length="156" mass="18578">MKKTAYISQGLPIAYINYRDYHNVREETTTHLKHIAVIQLLRQMQYIALRKRQFDDNVEYLDQVFRPFLKIINTDMSKVHNPEEWTYGVGASGYGLKRYQEMLQEAGNEVYELFSMTEIQERDHEVWLWARLQSVHRRLYEARAKISPAPTHSSDI</sequence>